<dbReference type="CDD" id="cd16380">
    <property type="entry name" value="YitT_C"/>
    <property type="match status" value="1"/>
</dbReference>
<feature type="domain" description="DUF2179" evidence="7">
    <location>
        <begin position="226"/>
        <end position="280"/>
    </location>
</feature>
<keyword evidence="3 6" id="KW-0812">Transmembrane</keyword>
<dbReference type="PIRSF" id="PIRSF006483">
    <property type="entry name" value="Membrane_protein_YitT"/>
    <property type="match status" value="1"/>
</dbReference>
<sequence length="286" mass="30197">MARPGTAEKIICNILLEAAGGMLAAVGIVNFASPAGFPMVGVSGIALIFHRLLGTPIGTVSLLLNLPIAAVCFRILGRRFLLRSLRTMLLTTFLMDAAAPLLPLYQGDKILAALCAGVLTGLGYALIYTRGSSTGGADFIVLSFKKKNPHISLGKITFFNDLLVVTAGAFLTSGEIDGLICGILVSFLLSAVVDKVLYGISAGKLGLIITDRPRAVAEKIDALIGRGCTFLKASGSYSGREKPVVLCACNNKQMFLIREAIKEMEPSAFVIILESNEVLGEGFSRS</sequence>
<dbReference type="PANTHER" id="PTHR33545">
    <property type="entry name" value="UPF0750 MEMBRANE PROTEIN YITT-RELATED"/>
    <property type="match status" value="1"/>
</dbReference>
<dbReference type="GO" id="GO:0005886">
    <property type="term" value="C:plasma membrane"/>
    <property type="evidence" value="ECO:0007669"/>
    <property type="project" value="UniProtKB-SubCell"/>
</dbReference>
<evidence type="ECO:0000313" key="8">
    <source>
        <dbReference type="EMBL" id="HIV25491.1"/>
    </source>
</evidence>
<feature type="transmembrane region" description="Helical" evidence="6">
    <location>
        <begin position="176"/>
        <end position="198"/>
    </location>
</feature>
<dbReference type="InterPro" id="IPR051461">
    <property type="entry name" value="UPF0750_membrane"/>
</dbReference>
<dbReference type="EMBL" id="DVOO01000019">
    <property type="protein sequence ID" value="HIV25491.1"/>
    <property type="molecule type" value="Genomic_DNA"/>
</dbReference>
<comment type="subcellular location">
    <subcellularLocation>
        <location evidence="1">Cell membrane</location>
        <topology evidence="1">Multi-pass membrane protein</topology>
    </subcellularLocation>
</comment>
<dbReference type="Proteomes" id="UP000824169">
    <property type="component" value="Unassembled WGS sequence"/>
</dbReference>
<evidence type="ECO:0000256" key="3">
    <source>
        <dbReference type="ARBA" id="ARBA00022692"/>
    </source>
</evidence>
<feature type="transmembrane region" description="Helical" evidence="6">
    <location>
        <begin position="12"/>
        <end position="32"/>
    </location>
</feature>
<organism evidence="8 9">
    <name type="scientific">Candidatus Scatomonas pullistercoris</name>
    <dbReference type="NCBI Taxonomy" id="2840920"/>
    <lineage>
        <taxon>Bacteria</taxon>
        <taxon>Bacillati</taxon>
        <taxon>Bacillota</taxon>
        <taxon>Clostridia</taxon>
        <taxon>Lachnospirales</taxon>
        <taxon>Lachnospiraceae</taxon>
        <taxon>Lachnospiraceae incertae sedis</taxon>
        <taxon>Candidatus Scatomonas</taxon>
    </lineage>
</organism>
<proteinExistence type="predicted"/>
<dbReference type="InterPro" id="IPR015867">
    <property type="entry name" value="N-reg_PII/ATP_PRibTrfase_C"/>
</dbReference>
<dbReference type="InterPro" id="IPR019264">
    <property type="entry name" value="DUF2179"/>
</dbReference>
<dbReference type="Pfam" id="PF10035">
    <property type="entry name" value="DUF2179"/>
    <property type="match status" value="1"/>
</dbReference>
<dbReference type="AlphaFoldDB" id="A0A9D1P3W5"/>
<dbReference type="Pfam" id="PF02588">
    <property type="entry name" value="YitT_membrane"/>
    <property type="match status" value="1"/>
</dbReference>
<evidence type="ECO:0000256" key="5">
    <source>
        <dbReference type="ARBA" id="ARBA00023136"/>
    </source>
</evidence>
<protein>
    <submittedName>
        <fullName evidence="8">YitT family protein</fullName>
    </submittedName>
</protein>
<accession>A0A9D1P3W5</accession>
<evidence type="ECO:0000256" key="2">
    <source>
        <dbReference type="ARBA" id="ARBA00022475"/>
    </source>
</evidence>
<evidence type="ECO:0000313" key="9">
    <source>
        <dbReference type="Proteomes" id="UP000824169"/>
    </source>
</evidence>
<keyword evidence="2" id="KW-1003">Cell membrane</keyword>
<dbReference type="InterPro" id="IPR003740">
    <property type="entry name" value="YitT"/>
</dbReference>
<keyword evidence="5 6" id="KW-0472">Membrane</keyword>
<comment type="caution">
    <text evidence="8">The sequence shown here is derived from an EMBL/GenBank/DDBJ whole genome shotgun (WGS) entry which is preliminary data.</text>
</comment>
<evidence type="ECO:0000256" key="1">
    <source>
        <dbReference type="ARBA" id="ARBA00004651"/>
    </source>
</evidence>
<evidence type="ECO:0000256" key="6">
    <source>
        <dbReference type="SAM" id="Phobius"/>
    </source>
</evidence>
<feature type="transmembrane region" description="Helical" evidence="6">
    <location>
        <begin position="150"/>
        <end position="170"/>
    </location>
</feature>
<evidence type="ECO:0000259" key="7">
    <source>
        <dbReference type="Pfam" id="PF10035"/>
    </source>
</evidence>
<reference evidence="8" key="1">
    <citation type="submission" date="2020-10" db="EMBL/GenBank/DDBJ databases">
        <authorList>
            <person name="Gilroy R."/>
        </authorList>
    </citation>
    <scope>NUCLEOTIDE SEQUENCE</scope>
    <source>
        <strain evidence="8">CHK188-20938</strain>
    </source>
</reference>
<feature type="transmembrane region" description="Helical" evidence="6">
    <location>
        <begin position="111"/>
        <end position="129"/>
    </location>
</feature>
<dbReference type="PANTHER" id="PTHR33545:SF5">
    <property type="entry name" value="UPF0750 MEMBRANE PROTEIN YITT"/>
    <property type="match status" value="1"/>
</dbReference>
<evidence type="ECO:0000256" key="4">
    <source>
        <dbReference type="ARBA" id="ARBA00022989"/>
    </source>
</evidence>
<gene>
    <name evidence="8" type="ORF">IAB71_06860</name>
</gene>
<keyword evidence="4 6" id="KW-1133">Transmembrane helix</keyword>
<reference evidence="8" key="2">
    <citation type="journal article" date="2021" name="PeerJ">
        <title>Extensive microbial diversity within the chicken gut microbiome revealed by metagenomics and culture.</title>
        <authorList>
            <person name="Gilroy R."/>
            <person name="Ravi A."/>
            <person name="Getino M."/>
            <person name="Pursley I."/>
            <person name="Horton D.L."/>
            <person name="Alikhan N.F."/>
            <person name="Baker D."/>
            <person name="Gharbi K."/>
            <person name="Hall N."/>
            <person name="Watson M."/>
            <person name="Adriaenssens E.M."/>
            <person name="Foster-Nyarko E."/>
            <person name="Jarju S."/>
            <person name="Secka A."/>
            <person name="Antonio M."/>
            <person name="Oren A."/>
            <person name="Chaudhuri R.R."/>
            <person name="La Ragione R."/>
            <person name="Hildebrand F."/>
            <person name="Pallen M.J."/>
        </authorList>
    </citation>
    <scope>NUCLEOTIDE SEQUENCE</scope>
    <source>
        <strain evidence="8">CHK188-20938</strain>
    </source>
</reference>
<dbReference type="Gene3D" id="3.30.70.120">
    <property type="match status" value="1"/>
</dbReference>
<feature type="transmembrane region" description="Helical" evidence="6">
    <location>
        <begin position="52"/>
        <end position="76"/>
    </location>
</feature>
<name>A0A9D1P3W5_9FIRM</name>